<name>A0A4Q1DDT5_9BACT</name>
<dbReference type="Proteomes" id="UP000290545">
    <property type="component" value="Unassembled WGS sequence"/>
</dbReference>
<feature type="coiled-coil region" evidence="1">
    <location>
        <begin position="203"/>
        <end position="230"/>
    </location>
</feature>
<dbReference type="RefSeq" id="WP_129002592.1">
    <property type="nucleotide sequence ID" value="NZ_SDHZ01000001.1"/>
</dbReference>
<feature type="chain" id="PRO_5020444838" evidence="2">
    <location>
        <begin position="21"/>
        <end position="234"/>
    </location>
</feature>
<proteinExistence type="predicted"/>
<keyword evidence="2" id="KW-0732">Signal</keyword>
<keyword evidence="4" id="KW-1185">Reference proteome</keyword>
<comment type="caution">
    <text evidence="3">The sequence shown here is derived from an EMBL/GenBank/DDBJ whole genome shotgun (WGS) entry which is preliminary data.</text>
</comment>
<accession>A0A4Q1DDT5</accession>
<reference evidence="3 4" key="1">
    <citation type="submission" date="2019-01" db="EMBL/GenBank/DDBJ databases">
        <title>Filimonas sp. strain TTM-71.</title>
        <authorList>
            <person name="Chen W.-M."/>
        </authorList>
    </citation>
    <scope>NUCLEOTIDE SEQUENCE [LARGE SCALE GENOMIC DNA]</scope>
    <source>
        <strain evidence="3 4">TTM-71</strain>
    </source>
</reference>
<dbReference type="AlphaFoldDB" id="A0A4Q1DDT5"/>
<protein>
    <submittedName>
        <fullName evidence="3">Uncharacterized protein</fullName>
    </submittedName>
</protein>
<dbReference type="OrthoDB" id="743457at2"/>
<sequence length="234" mass="25820">MKHKCCLFFAGIFFSVITFSQDLNINGNLRIGKLIPGLTDTAQWGKRLYFSGASENSDPLWIARYNAGPEASELRVNLGDNYGGQTDKFIVGAIKYANLTFTPVMAVVANGRVGINTVEPQATLSVNGNLLAKGIKIKANGWADYVFDSTYRLRPLAQVQDSIKQNKCLPGMPSGKSLLAEGLDLAVINKLQQEKIEELFLYMIGQEAELKEMTQTLQAQQLQIDALLKDLSRK</sequence>
<keyword evidence="1" id="KW-0175">Coiled coil</keyword>
<feature type="signal peptide" evidence="2">
    <location>
        <begin position="1"/>
        <end position="20"/>
    </location>
</feature>
<organism evidence="3 4">
    <name type="scientific">Filimonas effusa</name>
    <dbReference type="NCBI Taxonomy" id="2508721"/>
    <lineage>
        <taxon>Bacteria</taxon>
        <taxon>Pseudomonadati</taxon>
        <taxon>Bacteroidota</taxon>
        <taxon>Chitinophagia</taxon>
        <taxon>Chitinophagales</taxon>
        <taxon>Chitinophagaceae</taxon>
        <taxon>Filimonas</taxon>
    </lineage>
</organism>
<evidence type="ECO:0000256" key="2">
    <source>
        <dbReference type="SAM" id="SignalP"/>
    </source>
</evidence>
<evidence type="ECO:0000313" key="4">
    <source>
        <dbReference type="Proteomes" id="UP000290545"/>
    </source>
</evidence>
<evidence type="ECO:0000256" key="1">
    <source>
        <dbReference type="SAM" id="Coils"/>
    </source>
</evidence>
<evidence type="ECO:0000313" key="3">
    <source>
        <dbReference type="EMBL" id="RXK86843.1"/>
    </source>
</evidence>
<gene>
    <name evidence="3" type="ORF">ESB13_08620</name>
</gene>
<dbReference type="EMBL" id="SDHZ01000001">
    <property type="protein sequence ID" value="RXK86843.1"/>
    <property type="molecule type" value="Genomic_DNA"/>
</dbReference>